<dbReference type="InterPro" id="IPR052394">
    <property type="entry name" value="LRR-containing"/>
</dbReference>
<dbReference type="RefSeq" id="XP_001027364.2">
    <property type="nucleotide sequence ID" value="XM_001027364.2"/>
</dbReference>
<evidence type="ECO:0008006" key="3">
    <source>
        <dbReference type="Google" id="ProtNLM"/>
    </source>
</evidence>
<dbReference type="InterPro" id="IPR032675">
    <property type="entry name" value="LRR_dom_sf"/>
</dbReference>
<dbReference type="eggNOG" id="KOG4308">
    <property type="taxonomic scope" value="Eukaryota"/>
</dbReference>
<dbReference type="Gene3D" id="3.80.10.10">
    <property type="entry name" value="Ribonuclease Inhibitor"/>
    <property type="match status" value="1"/>
</dbReference>
<dbReference type="OrthoDB" id="415435at2759"/>
<dbReference type="InParanoid" id="I7M4I7"/>
<organism evidence="1 2">
    <name type="scientific">Tetrahymena thermophila (strain SB210)</name>
    <dbReference type="NCBI Taxonomy" id="312017"/>
    <lineage>
        <taxon>Eukaryota</taxon>
        <taxon>Sar</taxon>
        <taxon>Alveolata</taxon>
        <taxon>Ciliophora</taxon>
        <taxon>Intramacronucleata</taxon>
        <taxon>Oligohymenophorea</taxon>
        <taxon>Hymenostomatida</taxon>
        <taxon>Tetrahymenina</taxon>
        <taxon>Tetrahymenidae</taxon>
        <taxon>Tetrahymena</taxon>
    </lineage>
</organism>
<protein>
    <recommendedName>
        <fullName evidence="3">Leucine Rich Repeat family protein</fullName>
    </recommendedName>
</protein>
<keyword evidence="2" id="KW-1185">Reference proteome</keyword>
<dbReference type="GeneID" id="7839158"/>
<dbReference type="PANTHER" id="PTHR24114:SF2">
    <property type="entry name" value="F-BOX DOMAIN-CONTAINING PROTEIN-RELATED"/>
    <property type="match status" value="1"/>
</dbReference>
<dbReference type="Proteomes" id="UP000009168">
    <property type="component" value="Unassembled WGS sequence"/>
</dbReference>
<dbReference type="EMBL" id="GG662247">
    <property type="protein sequence ID" value="EAS07122.2"/>
    <property type="molecule type" value="Genomic_DNA"/>
</dbReference>
<evidence type="ECO:0000313" key="1">
    <source>
        <dbReference type="EMBL" id="EAS07122.2"/>
    </source>
</evidence>
<accession>I7M4I7</accession>
<evidence type="ECO:0000313" key="2">
    <source>
        <dbReference type="Proteomes" id="UP000009168"/>
    </source>
</evidence>
<dbReference type="Pfam" id="PF00560">
    <property type="entry name" value="LRR_1"/>
    <property type="match status" value="2"/>
</dbReference>
<dbReference type="AlphaFoldDB" id="I7M4I7"/>
<sequence>MSLQNVNLSPPRKFFKIETPKRNNKSLQPSERILYSNATISPVGSGIFDKTQIRESKSVTKLGMTHSKLFLPSITPMRTSISIRDLSDRKSFDIKPSLKKINDEDRQFMRYFQQKFQKSKNVKDALDSSQDSDFFYQKNISLPDVDLDILENKSTPQVVRDKKKKNTVGQFTQIHFLDHQKQINKIIQENQMFKVNDSVYTNLIKSQEKVNLLPRKLGVIKQKGLESLIQLNHYSLGDKYAQAFSQSIQSDDIKDKIKKIELMNNGLTDKGIAQILNSLSYSVELLNLSQNTVGVESANKLIMILRNYQNSLSNLNLDNTKLGDQNAIKVLESLKKLHILDLSNNRLTDECSSALAFCISTRCPLIELYLHWNRLTGVSGEKIAKALFDNSNLRVLDLSNNSLGLQNGENCAKAFQSLFAQGESDLIHIDLSNNRWNKSHIQIIQEGINQNKTIYGFHIDSKFSYVDEFGFLNIVQSDQDLINNLVKQENLKQILEHTEAQQKQIMSLSTIQSYATNHQRINGLIPLSYNQNTQSDYISDSVKQNVCWICQGWSEQNFMWRSGESGMSYEGPIYILFNFNNFRPIPMTKDENGNFVAKMMCPPTKQLQYFFSTPDGDTHAKDQPCIKNKNPFLKDISFGSEVKRDIIIKFLNIKTVNKFEQCLFSKYGEPIHITIQPREEIVYPLEKPKPKKKWAKETSVFAKYQVDNQIILEKAMDADWNNSKIPRFVKDLNDRNKLFELLKPHYEGIKALYKYYSSFSPIGDVWAISKLLFTEIFTKSGLVDNKTLKLADLEIKFISSKTQQKKARSLIPERGMVRHEFLEGIIRIAEEKYMINGDCTTYSEAVTHLLNDGFLKVIAEVENPNLWRDERYWNQECDFCYKYYMQILMCIFENYENTIRTALPASKYLNLFEFKKMFTDTSILSDEHANERHINIAFNFSVQTQTDEVYDERILQLHFIEFLEAIARAAEKFSLPPYKNKNKKVYNEGQKEQEMSWEERLQQPLHKKIENLIRLIFYEALPPEKSEQFELHELSIFDQKEINETTTAPLRVKSNFAAKINQQQADGQKPAGLQKVTELLKKTLKLSKQ</sequence>
<dbReference type="PANTHER" id="PTHR24114">
    <property type="entry name" value="LEUCINE RICH REPEAT FAMILY PROTEIN"/>
    <property type="match status" value="1"/>
</dbReference>
<name>I7M4I7_TETTS</name>
<proteinExistence type="predicted"/>
<reference evidence="2" key="1">
    <citation type="journal article" date="2006" name="PLoS Biol.">
        <title>Macronuclear genome sequence of the ciliate Tetrahymena thermophila, a model eukaryote.</title>
        <authorList>
            <person name="Eisen J.A."/>
            <person name="Coyne R.S."/>
            <person name="Wu M."/>
            <person name="Wu D."/>
            <person name="Thiagarajan M."/>
            <person name="Wortman J.R."/>
            <person name="Badger J.H."/>
            <person name="Ren Q."/>
            <person name="Amedeo P."/>
            <person name="Jones K.M."/>
            <person name="Tallon L.J."/>
            <person name="Delcher A.L."/>
            <person name="Salzberg S.L."/>
            <person name="Silva J.C."/>
            <person name="Haas B.J."/>
            <person name="Majoros W.H."/>
            <person name="Farzad M."/>
            <person name="Carlton J.M."/>
            <person name="Smith R.K. Jr."/>
            <person name="Garg J."/>
            <person name="Pearlman R.E."/>
            <person name="Karrer K.M."/>
            <person name="Sun L."/>
            <person name="Manning G."/>
            <person name="Elde N.C."/>
            <person name="Turkewitz A.P."/>
            <person name="Asai D.J."/>
            <person name="Wilkes D.E."/>
            <person name="Wang Y."/>
            <person name="Cai H."/>
            <person name="Collins K."/>
            <person name="Stewart B.A."/>
            <person name="Lee S.R."/>
            <person name="Wilamowska K."/>
            <person name="Weinberg Z."/>
            <person name="Ruzzo W.L."/>
            <person name="Wloga D."/>
            <person name="Gaertig J."/>
            <person name="Frankel J."/>
            <person name="Tsao C.-C."/>
            <person name="Gorovsky M.A."/>
            <person name="Keeling P.J."/>
            <person name="Waller R.F."/>
            <person name="Patron N.J."/>
            <person name="Cherry J.M."/>
            <person name="Stover N.A."/>
            <person name="Krieger C.J."/>
            <person name="del Toro C."/>
            <person name="Ryder H.F."/>
            <person name="Williamson S.C."/>
            <person name="Barbeau R.A."/>
            <person name="Hamilton E.P."/>
            <person name="Orias E."/>
        </authorList>
    </citation>
    <scope>NUCLEOTIDE SEQUENCE [LARGE SCALE GENOMIC DNA]</scope>
    <source>
        <strain evidence="2">SB210</strain>
    </source>
</reference>
<dbReference type="KEGG" id="tet:TTHERM_00683280"/>
<gene>
    <name evidence="1" type="ORF">TTHERM_00683280</name>
</gene>
<dbReference type="SMART" id="SM00368">
    <property type="entry name" value="LRR_RI"/>
    <property type="match status" value="4"/>
</dbReference>
<dbReference type="SUPFAM" id="SSF52047">
    <property type="entry name" value="RNI-like"/>
    <property type="match status" value="1"/>
</dbReference>
<dbReference type="InterPro" id="IPR001611">
    <property type="entry name" value="Leu-rich_rpt"/>
</dbReference>